<reference evidence="1" key="1">
    <citation type="submission" date="2018-05" db="EMBL/GenBank/DDBJ databases">
        <authorList>
            <person name="Lanie J.A."/>
            <person name="Ng W.-L."/>
            <person name="Kazmierczak K.M."/>
            <person name="Andrzejewski T.M."/>
            <person name="Davidsen T.M."/>
            <person name="Wayne K.J."/>
            <person name="Tettelin H."/>
            <person name="Glass J.I."/>
            <person name="Rusch D."/>
            <person name="Podicherti R."/>
            <person name="Tsui H.-C.T."/>
            <person name="Winkler M.E."/>
        </authorList>
    </citation>
    <scope>NUCLEOTIDE SEQUENCE</scope>
</reference>
<sequence length="79" mass="8669">MKQNQMQTLVKNLKGRFVSLLVANGEQRKVYSAKIVSTTPSNVVFLDTNGGLRRVPYGNVLRATCRVNIAGKLASFKGD</sequence>
<dbReference type="EMBL" id="UINC01206798">
    <property type="protein sequence ID" value="SVE28598.1"/>
    <property type="molecule type" value="Genomic_DNA"/>
</dbReference>
<protein>
    <submittedName>
        <fullName evidence="1">Uncharacterized protein</fullName>
    </submittedName>
</protein>
<dbReference type="AlphaFoldDB" id="A0A383CAG6"/>
<proteinExistence type="predicted"/>
<accession>A0A383CAG6</accession>
<evidence type="ECO:0000313" key="1">
    <source>
        <dbReference type="EMBL" id="SVE28598.1"/>
    </source>
</evidence>
<name>A0A383CAG6_9ZZZZ</name>
<organism evidence="1">
    <name type="scientific">marine metagenome</name>
    <dbReference type="NCBI Taxonomy" id="408172"/>
    <lineage>
        <taxon>unclassified sequences</taxon>
        <taxon>metagenomes</taxon>
        <taxon>ecological metagenomes</taxon>
    </lineage>
</organism>
<gene>
    <name evidence="1" type="ORF">METZ01_LOCUS481452</name>
</gene>